<evidence type="ECO:0000313" key="15">
    <source>
        <dbReference type="EMBL" id="RIH74832.1"/>
    </source>
</evidence>
<protein>
    <recommendedName>
        <fullName evidence="12">Bifunctional protein FolD</fullName>
    </recommendedName>
    <domain>
        <recommendedName>
            <fullName evidence="12">Methylenetetrahydrofolate dehydrogenase</fullName>
            <ecNumber evidence="12">1.5.1.5</ecNumber>
        </recommendedName>
    </domain>
    <domain>
        <recommendedName>
            <fullName evidence="12">Methenyltetrahydrofolate cyclohydrolase</fullName>
            <ecNumber evidence="12">3.5.4.9</ecNumber>
        </recommendedName>
    </domain>
</protein>
<organism evidence="15 16">
    <name type="scientific">Meiothermus taiwanensis</name>
    <dbReference type="NCBI Taxonomy" id="172827"/>
    <lineage>
        <taxon>Bacteria</taxon>
        <taxon>Thermotogati</taxon>
        <taxon>Deinococcota</taxon>
        <taxon>Deinococci</taxon>
        <taxon>Thermales</taxon>
        <taxon>Thermaceae</taxon>
        <taxon>Meiothermus</taxon>
    </lineage>
</organism>
<evidence type="ECO:0000256" key="12">
    <source>
        <dbReference type="HAMAP-Rule" id="MF_01576"/>
    </source>
</evidence>
<dbReference type="GO" id="GO:0009086">
    <property type="term" value="P:methionine biosynthetic process"/>
    <property type="evidence" value="ECO:0007669"/>
    <property type="project" value="UniProtKB-KW"/>
</dbReference>
<keyword evidence="8 12" id="KW-0560">Oxidoreductase</keyword>
<comment type="pathway">
    <text evidence="1 12">One-carbon metabolism; tetrahydrofolate interconversion.</text>
</comment>
<dbReference type="OrthoDB" id="9803580at2"/>
<dbReference type="NCBIfam" id="NF010770">
    <property type="entry name" value="PRK14173.1"/>
    <property type="match status" value="1"/>
</dbReference>
<dbReference type="NCBIfam" id="NF010783">
    <property type="entry name" value="PRK14186.1"/>
    <property type="match status" value="1"/>
</dbReference>
<dbReference type="InterPro" id="IPR036291">
    <property type="entry name" value="NAD(P)-bd_dom_sf"/>
</dbReference>
<feature type="binding site" evidence="12">
    <location>
        <begin position="160"/>
        <end position="162"/>
    </location>
    <ligand>
        <name>NADP(+)</name>
        <dbReference type="ChEBI" id="CHEBI:58349"/>
    </ligand>
</feature>
<dbReference type="SUPFAM" id="SSF53223">
    <property type="entry name" value="Aminoacid dehydrogenase-like, N-terminal domain"/>
    <property type="match status" value="1"/>
</dbReference>
<dbReference type="FunFam" id="3.40.50.720:FF:000094">
    <property type="entry name" value="Bifunctional protein FolD"/>
    <property type="match status" value="1"/>
</dbReference>
<dbReference type="InterPro" id="IPR000672">
    <property type="entry name" value="THF_DH/CycHdrlase"/>
</dbReference>
<dbReference type="InterPro" id="IPR020631">
    <property type="entry name" value="THF_DH/CycHdrlase_NAD-bd_dom"/>
</dbReference>
<evidence type="ECO:0000256" key="4">
    <source>
        <dbReference type="ARBA" id="ARBA00022605"/>
    </source>
</evidence>
<dbReference type="Gene3D" id="3.40.50.10860">
    <property type="entry name" value="Leucine Dehydrogenase, chain A, domain 1"/>
    <property type="match status" value="1"/>
</dbReference>
<dbReference type="UniPathway" id="UPA00193"/>
<dbReference type="Gene3D" id="3.40.50.720">
    <property type="entry name" value="NAD(P)-binding Rossmann-like Domain"/>
    <property type="match status" value="1"/>
</dbReference>
<dbReference type="SUPFAM" id="SSF51735">
    <property type="entry name" value="NAD(P)-binding Rossmann-fold domains"/>
    <property type="match status" value="1"/>
</dbReference>
<name>A0A399DXX2_9DEIN</name>
<evidence type="ECO:0000256" key="2">
    <source>
        <dbReference type="ARBA" id="ARBA00011738"/>
    </source>
</evidence>
<dbReference type="InterPro" id="IPR046346">
    <property type="entry name" value="Aminoacid_DH-like_N_sf"/>
</dbReference>
<keyword evidence="11 12" id="KW-0511">Multifunctional enzyme</keyword>
<evidence type="ECO:0000256" key="10">
    <source>
        <dbReference type="ARBA" id="ARBA00023167"/>
    </source>
</evidence>
<comment type="caution">
    <text evidence="12">Lacks conserved residue(s) required for the propagation of feature annotation.</text>
</comment>
<dbReference type="Proteomes" id="UP000266089">
    <property type="component" value="Unassembled WGS sequence"/>
</dbReference>
<comment type="similarity">
    <text evidence="12">Belongs to the tetrahydrofolate dehydrogenase/cyclohydrolase family.</text>
</comment>
<evidence type="ECO:0000256" key="7">
    <source>
        <dbReference type="ARBA" id="ARBA00022857"/>
    </source>
</evidence>
<dbReference type="PROSITE" id="PS00767">
    <property type="entry name" value="THF_DHG_CYH_2"/>
    <property type="match status" value="1"/>
</dbReference>
<feature type="domain" description="Tetrahydrofolate dehydrogenase/cyclohydrolase catalytic" evidence="13">
    <location>
        <begin position="4"/>
        <end position="115"/>
    </location>
</feature>
<evidence type="ECO:0000313" key="16">
    <source>
        <dbReference type="Proteomes" id="UP000266089"/>
    </source>
</evidence>
<evidence type="ECO:0000256" key="6">
    <source>
        <dbReference type="ARBA" id="ARBA00022801"/>
    </source>
</evidence>
<accession>A0A399DXX2</accession>
<keyword evidence="7 12" id="KW-0521">NADP</keyword>
<dbReference type="HAMAP" id="MF_01576">
    <property type="entry name" value="THF_DHG_CYH"/>
    <property type="match status" value="1"/>
</dbReference>
<sequence>MLELSGPPVAEAVYQELQALLATLPYVPHLRVVRLGDDPASVAYVRLKDRQAKRLGLSSQVDVFPESTSQEELLAHIAQLNADPQVDGILVQSPVPKQVDFNAVLEAIDPQKDVDGLTPVNAGRMWMGLEALESCTPAGIMRILKHYQIPLAGKEVVIVGRSNLVGKPLAALMLREHATVTIAHSRTQDLAAVCRRADILVAAVGKAGLITPEMVRPGAVVVDVGINRVGQNEKGRDILVGDVAPGVAAVASALTPVPGGVGPMTVAMLLYNTVMAAMRRRARPMGEQAFITTLGLASVEP</sequence>
<keyword evidence="9 12" id="KW-0368">Histidine biosynthesis</keyword>
<dbReference type="EC" id="1.5.1.5" evidence="12"/>
<evidence type="ECO:0000256" key="1">
    <source>
        <dbReference type="ARBA" id="ARBA00004777"/>
    </source>
</evidence>
<evidence type="ECO:0000256" key="11">
    <source>
        <dbReference type="ARBA" id="ARBA00023268"/>
    </source>
</evidence>
<dbReference type="Pfam" id="PF00763">
    <property type="entry name" value="THF_DHG_CYH"/>
    <property type="match status" value="1"/>
</dbReference>
<comment type="function">
    <text evidence="12">Catalyzes the oxidation of 5,10-methylenetetrahydrofolate to 5,10-methenyltetrahydrofolate and then the hydrolysis of 5,10-methenyltetrahydrofolate to 10-formyltetrahydrofolate.</text>
</comment>
<dbReference type="GO" id="GO:0004488">
    <property type="term" value="F:methylenetetrahydrofolate dehydrogenase (NADP+) activity"/>
    <property type="evidence" value="ECO:0007669"/>
    <property type="project" value="UniProtKB-UniRule"/>
</dbReference>
<dbReference type="EC" id="3.5.4.9" evidence="12"/>
<feature type="binding site" evidence="12">
    <location>
        <position position="226"/>
    </location>
    <ligand>
        <name>NADP(+)</name>
        <dbReference type="ChEBI" id="CHEBI:58349"/>
    </ligand>
</feature>
<comment type="subunit">
    <text evidence="2 12">Homodimer.</text>
</comment>
<reference evidence="15 16" key="1">
    <citation type="submission" date="2018-08" db="EMBL/GenBank/DDBJ databases">
        <title>Meiothermus cateniformans JCM 15151 genome sequencing project.</title>
        <authorList>
            <person name="Da Costa M.S."/>
            <person name="Albuquerque L."/>
            <person name="Raposo P."/>
            <person name="Froufe H.J.C."/>
            <person name="Barroso C.S."/>
            <person name="Egas C."/>
        </authorList>
    </citation>
    <scope>NUCLEOTIDE SEQUENCE [LARGE SCALE GENOMIC DNA]</scope>
    <source>
        <strain evidence="15 16">JCM 15151</strain>
    </source>
</reference>
<dbReference type="EMBL" id="QWKX01000091">
    <property type="protein sequence ID" value="RIH74832.1"/>
    <property type="molecule type" value="Genomic_DNA"/>
</dbReference>
<dbReference type="PANTHER" id="PTHR48099:SF5">
    <property type="entry name" value="C-1-TETRAHYDROFOLATE SYNTHASE, CYTOPLASMIC"/>
    <property type="match status" value="1"/>
</dbReference>
<keyword evidence="4 12" id="KW-0028">Amino-acid biosynthesis</keyword>
<evidence type="ECO:0000259" key="13">
    <source>
        <dbReference type="Pfam" id="PF00763"/>
    </source>
</evidence>
<dbReference type="GO" id="GO:0000105">
    <property type="term" value="P:L-histidine biosynthetic process"/>
    <property type="evidence" value="ECO:0007669"/>
    <property type="project" value="UniProtKB-KW"/>
</dbReference>
<dbReference type="PRINTS" id="PR00085">
    <property type="entry name" value="THFDHDRGNASE"/>
</dbReference>
<gene>
    <name evidence="12 15" type="primary">folD</name>
    <name evidence="15" type="ORF">Mcate_02540</name>
</gene>
<dbReference type="GO" id="GO:0006164">
    <property type="term" value="P:purine nucleotide biosynthetic process"/>
    <property type="evidence" value="ECO:0007669"/>
    <property type="project" value="UniProtKB-KW"/>
</dbReference>
<dbReference type="InterPro" id="IPR020867">
    <property type="entry name" value="THF_DH/CycHdrlase_CS"/>
</dbReference>
<keyword evidence="5 12" id="KW-0658">Purine biosynthesis</keyword>
<keyword evidence="6 12" id="KW-0378">Hydrolase</keyword>
<evidence type="ECO:0000259" key="14">
    <source>
        <dbReference type="Pfam" id="PF02882"/>
    </source>
</evidence>
<dbReference type="Pfam" id="PF02882">
    <property type="entry name" value="THF_DHG_CYH_C"/>
    <property type="match status" value="1"/>
</dbReference>
<dbReference type="InterPro" id="IPR020630">
    <property type="entry name" value="THF_DH/CycHdrlase_cat_dom"/>
</dbReference>
<evidence type="ECO:0000256" key="3">
    <source>
        <dbReference type="ARBA" id="ARBA00022563"/>
    </source>
</evidence>
<dbReference type="CDD" id="cd01080">
    <property type="entry name" value="NAD_bind_m-THF_DH_Cyclohyd"/>
    <property type="match status" value="1"/>
</dbReference>
<comment type="caution">
    <text evidence="15">The sequence shown here is derived from an EMBL/GenBank/DDBJ whole genome shotgun (WGS) entry which is preliminary data.</text>
</comment>
<feature type="domain" description="Tetrahydrofolate dehydrogenase/cyclohydrolase NAD(P)-binding" evidence="14">
    <location>
        <begin position="134"/>
        <end position="280"/>
    </location>
</feature>
<dbReference type="GO" id="GO:0005829">
    <property type="term" value="C:cytosol"/>
    <property type="evidence" value="ECO:0007669"/>
    <property type="project" value="TreeGrafter"/>
</dbReference>
<dbReference type="GO" id="GO:0004477">
    <property type="term" value="F:methenyltetrahydrofolate cyclohydrolase activity"/>
    <property type="evidence" value="ECO:0007669"/>
    <property type="project" value="UniProtKB-UniRule"/>
</dbReference>
<evidence type="ECO:0000256" key="8">
    <source>
        <dbReference type="ARBA" id="ARBA00023002"/>
    </source>
</evidence>
<dbReference type="AlphaFoldDB" id="A0A399DXX2"/>
<dbReference type="RefSeq" id="WP_119361801.1">
    <property type="nucleotide sequence ID" value="NZ_JBHSXZ010000030.1"/>
</dbReference>
<dbReference type="PANTHER" id="PTHR48099">
    <property type="entry name" value="C-1-TETRAHYDROFOLATE SYNTHASE, CYTOPLASMIC-RELATED"/>
    <property type="match status" value="1"/>
</dbReference>
<comment type="catalytic activity">
    <reaction evidence="12">
        <text>(6R)-5,10-methylene-5,6,7,8-tetrahydrofolate + NADP(+) = (6R)-5,10-methenyltetrahydrofolate + NADPH</text>
        <dbReference type="Rhea" id="RHEA:22812"/>
        <dbReference type="ChEBI" id="CHEBI:15636"/>
        <dbReference type="ChEBI" id="CHEBI:57455"/>
        <dbReference type="ChEBI" id="CHEBI:57783"/>
        <dbReference type="ChEBI" id="CHEBI:58349"/>
        <dbReference type="EC" id="1.5.1.5"/>
    </reaction>
</comment>
<evidence type="ECO:0000256" key="5">
    <source>
        <dbReference type="ARBA" id="ARBA00022755"/>
    </source>
</evidence>
<keyword evidence="3 12" id="KW-0554">One-carbon metabolism</keyword>
<dbReference type="FunFam" id="3.40.50.10860:FF:000005">
    <property type="entry name" value="C-1-tetrahydrofolate synthase, cytoplasmic, putative"/>
    <property type="match status" value="1"/>
</dbReference>
<dbReference type="GO" id="GO:0035999">
    <property type="term" value="P:tetrahydrofolate interconversion"/>
    <property type="evidence" value="ECO:0007669"/>
    <property type="project" value="UniProtKB-UniRule"/>
</dbReference>
<keyword evidence="10 12" id="KW-0486">Methionine biosynthesis</keyword>
<comment type="catalytic activity">
    <reaction evidence="12">
        <text>(6R)-5,10-methenyltetrahydrofolate + H2O = (6R)-10-formyltetrahydrofolate + H(+)</text>
        <dbReference type="Rhea" id="RHEA:23700"/>
        <dbReference type="ChEBI" id="CHEBI:15377"/>
        <dbReference type="ChEBI" id="CHEBI:15378"/>
        <dbReference type="ChEBI" id="CHEBI:57455"/>
        <dbReference type="ChEBI" id="CHEBI:195366"/>
        <dbReference type="EC" id="3.5.4.9"/>
    </reaction>
</comment>
<evidence type="ECO:0000256" key="9">
    <source>
        <dbReference type="ARBA" id="ARBA00023102"/>
    </source>
</evidence>
<proteinExistence type="inferred from homology"/>